<evidence type="ECO:0000256" key="1">
    <source>
        <dbReference type="ARBA" id="ARBA00007553"/>
    </source>
</evidence>
<dbReference type="GO" id="GO:0050830">
    <property type="term" value="P:defense response to Gram-positive bacterium"/>
    <property type="evidence" value="ECO:0007669"/>
    <property type="project" value="UniProtKB-ARBA"/>
</dbReference>
<dbReference type="Ensembl" id="ENSCANT00000033774.1">
    <property type="protein sequence ID" value="ENSCANP00000010881.1"/>
    <property type="gene ID" value="ENSCANG00000028844.1"/>
</dbReference>
<dbReference type="GO" id="GO:0009253">
    <property type="term" value="P:peptidoglycan catabolic process"/>
    <property type="evidence" value="ECO:0007669"/>
    <property type="project" value="InterPro"/>
</dbReference>
<feature type="domain" description="Peptidoglycan recognition protein family" evidence="6">
    <location>
        <begin position="381"/>
        <end position="527"/>
    </location>
</feature>
<feature type="signal peptide" evidence="4">
    <location>
        <begin position="1"/>
        <end position="21"/>
    </location>
</feature>
<dbReference type="GO" id="GO:0008270">
    <property type="term" value="F:zinc ion binding"/>
    <property type="evidence" value="ECO:0007669"/>
    <property type="project" value="InterPro"/>
</dbReference>
<evidence type="ECO:0000256" key="3">
    <source>
        <dbReference type="SAM" id="MobiDB-lite"/>
    </source>
</evidence>
<protein>
    <recommendedName>
        <fullName evidence="9">Peptidoglycan recognition protein 2</fullName>
    </recommendedName>
</protein>
<comment type="similarity">
    <text evidence="1">Belongs to the N-acetylmuramoyl-L-alanine amidase 2 family.</text>
</comment>
<accession>A0A2K5I2W0</accession>
<dbReference type="Gene3D" id="3.40.80.10">
    <property type="entry name" value="Peptidoglycan recognition protein-like"/>
    <property type="match status" value="1"/>
</dbReference>
<dbReference type="GO" id="GO:0042834">
    <property type="term" value="F:peptidoglycan binding"/>
    <property type="evidence" value="ECO:0007669"/>
    <property type="project" value="UniProtKB-ARBA"/>
</dbReference>
<dbReference type="InterPro" id="IPR002502">
    <property type="entry name" value="Amidase_domain"/>
</dbReference>
<feature type="domain" description="N-acetylmuramoyl-L-alanine amidase" evidence="5">
    <location>
        <begin position="394"/>
        <end position="533"/>
    </location>
</feature>
<dbReference type="Proteomes" id="UP000233080">
    <property type="component" value="Unassembled WGS sequence"/>
</dbReference>
<dbReference type="SMART" id="SM00644">
    <property type="entry name" value="Ami_2"/>
    <property type="match status" value="1"/>
</dbReference>
<dbReference type="InterPro" id="IPR006619">
    <property type="entry name" value="PGRP_domain_met/bac"/>
</dbReference>
<reference evidence="7" key="1">
    <citation type="submission" date="2025-08" db="UniProtKB">
        <authorList>
            <consortium name="Ensembl"/>
        </authorList>
    </citation>
    <scope>IDENTIFICATION</scope>
</reference>
<keyword evidence="2" id="KW-0391">Immunity</keyword>
<reference evidence="7" key="2">
    <citation type="submission" date="2025-09" db="UniProtKB">
        <authorList>
            <consortium name="Ensembl"/>
        </authorList>
    </citation>
    <scope>IDENTIFICATION</scope>
</reference>
<evidence type="ECO:0008006" key="9">
    <source>
        <dbReference type="Google" id="ProtNLM"/>
    </source>
</evidence>
<dbReference type="SUPFAM" id="SSF55846">
    <property type="entry name" value="N-acetylmuramoyl-L-alanine amidase-like"/>
    <property type="match status" value="1"/>
</dbReference>
<dbReference type="InterPro" id="IPR036505">
    <property type="entry name" value="Amidase/PGRP_sf"/>
</dbReference>
<feature type="chain" id="PRO_5014406598" description="Peptidoglycan recognition protein 2" evidence="4">
    <location>
        <begin position="22"/>
        <end position="635"/>
    </location>
</feature>
<dbReference type="PANTHER" id="PTHR11022:SF66">
    <property type="entry name" value="N-ACETYLMURAMOYL-L-ALANINE AMIDASE"/>
    <property type="match status" value="1"/>
</dbReference>
<dbReference type="GO" id="GO:0002376">
    <property type="term" value="P:immune system process"/>
    <property type="evidence" value="ECO:0007669"/>
    <property type="project" value="UniProtKB-KW"/>
</dbReference>
<dbReference type="STRING" id="336983.ENSCANP00000010881"/>
<sequence length="635" mass="67470">MAQGVLWILLGLLLWSDPGTASLPLLMDSVIQALAELEQKVPAANASHTASAWLLSASNSGPHNRLYHFLLGVQSLDAAELDPYPLSPELQGLTKAVVQHDVREGREYGVVLAPDGSTVAVEPLLAGLEAGLQGCKVINLPLDSTAASREAGVTFPDVVAIAPDVKATSSPGLGDASPDVTTADIGANSPDATTGCPDVQASLPDAKAKSPPTMVDSLLAVTLAGNLGLTFLQGPQTQSHPDLGTEGCWDQLSAPRTFTLLDPKSSLLTMAFLNGALDGVILGDYLSRTPEPRPSLSHLLSQYYYGAGVARDPGFRSNFRRQNGAALTSAPILAQQVWGTLVLLQRLEPVHSQLQCISQEQLAQVAANATKEFTEAFLGCPAIHPRCRWGAAPYQGRPTPLQLPLGFLYVHHTYVPAPPCTDFARCAANMRSMQRYHQDTRGWEDIGYSFVVGSDGYVYEGRGWHWVGAHTLGHNSRGFGVAIVGNYTAALPTEAALRTVRDTLPSCAVRAGFLRPDYALLGHRQLVRTDCPGDALFHLLRTWPHFTAVSLRSLPYTARRPSVYTSSTRSLPPACNRCARTASARPPASLPHVFSGNPGPAFAGHSAGNIPDPVTSACAASAQPQTQPACPFPSS</sequence>
<evidence type="ECO:0000313" key="8">
    <source>
        <dbReference type="Proteomes" id="UP000233080"/>
    </source>
</evidence>
<evidence type="ECO:0000259" key="5">
    <source>
        <dbReference type="SMART" id="SM00644"/>
    </source>
</evidence>
<evidence type="ECO:0000256" key="4">
    <source>
        <dbReference type="SAM" id="SignalP"/>
    </source>
</evidence>
<evidence type="ECO:0000256" key="2">
    <source>
        <dbReference type="ARBA" id="ARBA00022859"/>
    </source>
</evidence>
<organism evidence="7 8">
    <name type="scientific">Colobus angolensis palliatus</name>
    <name type="common">Peters' Angolan colobus</name>
    <dbReference type="NCBI Taxonomy" id="336983"/>
    <lineage>
        <taxon>Eukaryota</taxon>
        <taxon>Metazoa</taxon>
        <taxon>Chordata</taxon>
        <taxon>Craniata</taxon>
        <taxon>Vertebrata</taxon>
        <taxon>Euteleostomi</taxon>
        <taxon>Mammalia</taxon>
        <taxon>Eutheria</taxon>
        <taxon>Euarchontoglires</taxon>
        <taxon>Primates</taxon>
        <taxon>Haplorrhini</taxon>
        <taxon>Catarrhini</taxon>
        <taxon>Cercopithecidae</taxon>
        <taxon>Colobinae</taxon>
        <taxon>Colobus</taxon>
    </lineage>
</organism>
<dbReference type="GO" id="GO:0016019">
    <property type="term" value="F:peptidoglycan immune receptor activity"/>
    <property type="evidence" value="ECO:0007669"/>
    <property type="project" value="UniProtKB-ARBA"/>
</dbReference>
<evidence type="ECO:0000259" key="6">
    <source>
        <dbReference type="SMART" id="SM00701"/>
    </source>
</evidence>
<dbReference type="SMART" id="SM00701">
    <property type="entry name" value="PGRP"/>
    <property type="match status" value="1"/>
</dbReference>
<dbReference type="GO" id="GO:0016045">
    <property type="term" value="P:detection of bacterium"/>
    <property type="evidence" value="ECO:0007669"/>
    <property type="project" value="UniProtKB-ARBA"/>
</dbReference>
<keyword evidence="4" id="KW-0732">Signal</keyword>
<dbReference type="CDD" id="cd06583">
    <property type="entry name" value="PGRP"/>
    <property type="match status" value="1"/>
</dbReference>
<evidence type="ECO:0000313" key="7">
    <source>
        <dbReference type="Ensembl" id="ENSCANP00000010881.1"/>
    </source>
</evidence>
<keyword evidence="8" id="KW-1185">Reference proteome</keyword>
<dbReference type="PANTHER" id="PTHR11022">
    <property type="entry name" value="PEPTIDOGLYCAN RECOGNITION PROTEIN"/>
    <property type="match status" value="1"/>
</dbReference>
<dbReference type="Pfam" id="PF01510">
    <property type="entry name" value="Amidase_2"/>
    <property type="match status" value="1"/>
</dbReference>
<dbReference type="InterPro" id="IPR015510">
    <property type="entry name" value="PGRP"/>
</dbReference>
<proteinExistence type="inferred from homology"/>
<name>A0A2K5I2W0_COLAP</name>
<dbReference type="AlphaFoldDB" id="A0A2K5I2W0"/>
<dbReference type="GO" id="GO:0008745">
    <property type="term" value="F:N-acetylmuramoyl-L-alanine amidase activity"/>
    <property type="evidence" value="ECO:0007669"/>
    <property type="project" value="InterPro"/>
</dbReference>
<dbReference type="FunFam" id="3.40.80.10:FF:000001">
    <property type="entry name" value="Peptidoglycan recognition protein 1"/>
    <property type="match status" value="1"/>
</dbReference>
<feature type="region of interest" description="Disordered" evidence="3">
    <location>
        <begin position="613"/>
        <end position="635"/>
    </location>
</feature>